<evidence type="ECO:0000259" key="2">
    <source>
        <dbReference type="Pfam" id="PF18680"/>
    </source>
</evidence>
<reference evidence="3" key="1">
    <citation type="submission" date="2015-04" db="EMBL/GenBank/DDBJ databases">
        <authorList>
            <consortium name="Pathogen Informatics"/>
        </authorList>
    </citation>
    <scope>NUCLEOTIDE SEQUENCE [LARGE SCALE GENOMIC DNA]</scope>
    <source>
        <strain evidence="3">8A</strain>
    </source>
</reference>
<feature type="signal peptide" evidence="1">
    <location>
        <begin position="1"/>
        <end position="19"/>
    </location>
</feature>
<proteinExistence type="predicted"/>
<dbReference type="RefSeq" id="XP_028527944.1">
    <property type="nucleotide sequence ID" value="XM_028671275.1"/>
</dbReference>
<keyword evidence="4" id="KW-1185">Reference proteome</keyword>
<accession>A0A1J1GVT5</accession>
<feature type="chain" id="PRO_5012723829" evidence="1">
    <location>
        <begin position="20"/>
        <end position="242"/>
    </location>
</feature>
<dbReference type="OMA" id="FKKMCDL"/>
<sequence>MKHKIYLFFFLTLLKYALSLRLNNTLSKKNNFVAEKYFRKENDNENLKFQIIDDLEKINEEFSNDVNTAKIFVRDTFLDTEASFKEISDDVVKIISKYSFSIDEKLNVLNGLLQEFIENNKSSIFNSSDENMISHKNKIKEVSDSILCKLKKLIELNIFNKYHAILKFGNQNIKNETLEALRIERKLSDKLKKELLKYKTLENEDIKESESTNFLKSVYNKFIVKLDEIINEMSKELSHILL</sequence>
<dbReference type="InterPro" id="IPR040897">
    <property type="entry name" value="SPECT1"/>
</dbReference>
<dbReference type="GeneID" id="39731064"/>
<dbReference type="EMBL" id="CVMV01000032">
    <property type="protein sequence ID" value="CRG95131.1"/>
    <property type="molecule type" value="Genomic_DNA"/>
</dbReference>
<gene>
    <name evidence="3" type="primary">SPECT1</name>
    <name evidence="3" type="ORF">PGAL8A_00253600</name>
</gene>
<keyword evidence="1" id="KW-0732">Signal</keyword>
<dbReference type="AlphaFoldDB" id="A0A1J1GVT5"/>
<feature type="domain" description="Plasmodium host cell traversal SPECT1" evidence="2">
    <location>
        <begin position="59"/>
        <end position="237"/>
    </location>
</feature>
<evidence type="ECO:0000313" key="4">
    <source>
        <dbReference type="Proteomes" id="UP000220797"/>
    </source>
</evidence>
<evidence type="ECO:0000313" key="3">
    <source>
        <dbReference type="EMBL" id="CRG95131.1"/>
    </source>
</evidence>
<name>A0A1J1GVT5_PLAGA</name>
<dbReference type="OrthoDB" id="377537at2759"/>
<dbReference type="Pfam" id="PF18680">
    <property type="entry name" value="SPECT1"/>
    <property type="match status" value="1"/>
</dbReference>
<dbReference type="VEuPathDB" id="PlasmoDB:PGAL8A_00253600"/>
<protein>
    <submittedName>
        <fullName evidence="3">Sporozoite protein essential for cell traversal, putative</fullName>
    </submittedName>
</protein>
<dbReference type="Proteomes" id="UP000220797">
    <property type="component" value="Unassembled WGS sequence"/>
</dbReference>
<evidence type="ECO:0000256" key="1">
    <source>
        <dbReference type="SAM" id="SignalP"/>
    </source>
</evidence>
<comment type="caution">
    <text evidence="3">The sequence shown here is derived from an EMBL/GenBank/DDBJ whole genome shotgun (WGS) entry which is preliminary data.</text>
</comment>
<organism evidence="3 4">
    <name type="scientific">Plasmodium gallinaceum</name>
    <dbReference type="NCBI Taxonomy" id="5849"/>
    <lineage>
        <taxon>Eukaryota</taxon>
        <taxon>Sar</taxon>
        <taxon>Alveolata</taxon>
        <taxon>Apicomplexa</taxon>
        <taxon>Aconoidasida</taxon>
        <taxon>Haemosporida</taxon>
        <taxon>Plasmodiidae</taxon>
        <taxon>Plasmodium</taxon>
        <taxon>Plasmodium (Haemamoeba)</taxon>
    </lineage>
</organism>